<reference evidence="1 2" key="1">
    <citation type="submission" date="2024-03" db="EMBL/GenBank/DDBJ databases">
        <title>Reference genomes for the five species model microbial community.</title>
        <authorList>
            <person name="Padfield D."/>
        </authorList>
    </citation>
    <scope>NUCLEOTIDE SEQUENCE [LARGE SCALE GENOMIC DNA]</scope>
    <source>
        <strain evidence="1 2">AB1</strain>
    </source>
</reference>
<sequence>MMALPYSNSTSGEKALGEIQKLLRAFGCSKFGSMVDDGAGELLVQFEYRGRQVSVKASTKGYAAAWLKENPWSHRRTGTRAQYEKKAMDVASVAVYSILRDWIKGQIMAIETGILSFEGAFLGQIMLPTGRTVLEHATAANLLPAPDAAQQSGQGTGR</sequence>
<proteinExistence type="predicted"/>
<dbReference type="Proteomes" id="UP001456224">
    <property type="component" value="Chromosome"/>
</dbReference>
<dbReference type="RefSeq" id="WP_338881498.1">
    <property type="nucleotide sequence ID" value="NZ_CP148753.1"/>
</dbReference>
<dbReference type="EMBL" id="CP148753">
    <property type="protein sequence ID" value="WXR76545.1"/>
    <property type="molecule type" value="Genomic_DNA"/>
</dbReference>
<name>A0ABZ2S6F8_9BURK</name>
<protein>
    <submittedName>
        <fullName evidence="1">Uncharacterized protein</fullName>
    </submittedName>
</protein>
<organism evidence="1 2">
    <name type="scientific">Achromobacter veterisilvae</name>
    <dbReference type="NCBI Taxonomy" id="2069367"/>
    <lineage>
        <taxon>Bacteria</taxon>
        <taxon>Pseudomonadati</taxon>
        <taxon>Pseudomonadota</taxon>
        <taxon>Betaproteobacteria</taxon>
        <taxon>Burkholderiales</taxon>
        <taxon>Alcaligenaceae</taxon>
        <taxon>Achromobacter</taxon>
    </lineage>
</organism>
<accession>A0ABZ2S6F8</accession>
<evidence type="ECO:0000313" key="2">
    <source>
        <dbReference type="Proteomes" id="UP001456224"/>
    </source>
</evidence>
<keyword evidence="2" id="KW-1185">Reference proteome</keyword>
<gene>
    <name evidence="1" type="ORF">WHX56_13930</name>
</gene>
<evidence type="ECO:0000313" key="1">
    <source>
        <dbReference type="EMBL" id="WXR76545.1"/>
    </source>
</evidence>